<organism evidence="2 3">
    <name type="scientific">Actinomadura rugatobispora</name>
    <dbReference type="NCBI Taxonomy" id="1994"/>
    <lineage>
        <taxon>Bacteria</taxon>
        <taxon>Bacillati</taxon>
        <taxon>Actinomycetota</taxon>
        <taxon>Actinomycetes</taxon>
        <taxon>Streptosporangiales</taxon>
        <taxon>Thermomonosporaceae</taxon>
        <taxon>Actinomadura</taxon>
    </lineage>
</organism>
<evidence type="ECO:0008006" key="4">
    <source>
        <dbReference type="Google" id="ProtNLM"/>
    </source>
</evidence>
<accession>A0ABW0ZXX8</accession>
<reference evidence="3" key="1">
    <citation type="journal article" date="2019" name="Int. J. Syst. Evol. Microbiol.">
        <title>The Global Catalogue of Microorganisms (GCM) 10K type strain sequencing project: providing services to taxonomists for standard genome sequencing and annotation.</title>
        <authorList>
            <consortium name="The Broad Institute Genomics Platform"/>
            <consortium name="The Broad Institute Genome Sequencing Center for Infectious Disease"/>
            <person name="Wu L."/>
            <person name="Ma J."/>
        </authorList>
    </citation>
    <scope>NUCLEOTIDE SEQUENCE [LARGE SCALE GENOMIC DNA]</scope>
    <source>
        <strain evidence="3">KCTC 42087</strain>
    </source>
</reference>
<keyword evidence="1" id="KW-0812">Transmembrane</keyword>
<evidence type="ECO:0000256" key="1">
    <source>
        <dbReference type="SAM" id="Phobius"/>
    </source>
</evidence>
<feature type="transmembrane region" description="Helical" evidence="1">
    <location>
        <begin position="7"/>
        <end position="26"/>
    </location>
</feature>
<gene>
    <name evidence="2" type="ORF">ACFPZN_18095</name>
</gene>
<name>A0ABW0ZXX8_9ACTN</name>
<keyword evidence="1" id="KW-0472">Membrane</keyword>
<sequence>MNQVWPAVIALAAVIVFIVYLVQAGLLMALVMALTTVVAGAILVTLVTGTAWITRLRRLAPHLRGHH</sequence>
<dbReference type="Proteomes" id="UP001596074">
    <property type="component" value="Unassembled WGS sequence"/>
</dbReference>
<evidence type="ECO:0000313" key="3">
    <source>
        <dbReference type="Proteomes" id="UP001596074"/>
    </source>
</evidence>
<dbReference type="EMBL" id="JBHSON010000023">
    <property type="protein sequence ID" value="MFC5747547.1"/>
    <property type="molecule type" value="Genomic_DNA"/>
</dbReference>
<evidence type="ECO:0000313" key="2">
    <source>
        <dbReference type="EMBL" id="MFC5747547.1"/>
    </source>
</evidence>
<proteinExistence type="predicted"/>
<keyword evidence="3" id="KW-1185">Reference proteome</keyword>
<dbReference type="RefSeq" id="WP_378283166.1">
    <property type="nucleotide sequence ID" value="NZ_JBHSON010000023.1"/>
</dbReference>
<feature type="transmembrane region" description="Helical" evidence="1">
    <location>
        <begin position="32"/>
        <end position="54"/>
    </location>
</feature>
<keyword evidence="1" id="KW-1133">Transmembrane helix</keyword>
<protein>
    <recommendedName>
        <fullName evidence="4">DUF4175 domain-containing protein</fullName>
    </recommendedName>
</protein>
<comment type="caution">
    <text evidence="2">The sequence shown here is derived from an EMBL/GenBank/DDBJ whole genome shotgun (WGS) entry which is preliminary data.</text>
</comment>